<dbReference type="PRINTS" id="PR00260">
    <property type="entry name" value="CHEMTRNSDUCR"/>
</dbReference>
<keyword evidence="3" id="KW-0807">Transducer</keyword>
<evidence type="ECO:0000313" key="7">
    <source>
        <dbReference type="EMBL" id="PIL39640.1"/>
    </source>
</evidence>
<feature type="domain" description="HAMP" evidence="6">
    <location>
        <begin position="214"/>
        <end position="266"/>
    </location>
</feature>
<dbReference type="Pfam" id="PF00015">
    <property type="entry name" value="MCPsignal"/>
    <property type="match status" value="1"/>
</dbReference>
<keyword evidence="4" id="KW-0812">Transmembrane</keyword>
<name>A0A2G8T0R7_9BURK</name>
<evidence type="ECO:0000256" key="1">
    <source>
        <dbReference type="ARBA" id="ARBA00022481"/>
    </source>
</evidence>
<dbReference type="AlphaFoldDB" id="A0A2G8T0R7"/>
<dbReference type="InterPro" id="IPR004089">
    <property type="entry name" value="MCPsignal_dom"/>
</dbReference>
<dbReference type="InterPro" id="IPR024478">
    <property type="entry name" value="HlyB_4HB_MCP"/>
</dbReference>
<dbReference type="EMBL" id="PDOB01000016">
    <property type="protein sequence ID" value="PIL39640.1"/>
    <property type="molecule type" value="Genomic_DNA"/>
</dbReference>
<keyword evidence="4" id="KW-1133">Transmembrane helix</keyword>
<feature type="domain" description="Methyl-accepting transducer" evidence="5">
    <location>
        <begin position="271"/>
        <end position="500"/>
    </location>
</feature>
<evidence type="ECO:0000256" key="2">
    <source>
        <dbReference type="ARBA" id="ARBA00029447"/>
    </source>
</evidence>
<dbReference type="GO" id="GO:0006935">
    <property type="term" value="P:chemotaxis"/>
    <property type="evidence" value="ECO:0007669"/>
    <property type="project" value="InterPro"/>
</dbReference>
<dbReference type="GO" id="GO:0007165">
    <property type="term" value="P:signal transduction"/>
    <property type="evidence" value="ECO:0007669"/>
    <property type="project" value="UniProtKB-KW"/>
</dbReference>
<comment type="caution">
    <text evidence="7">The sequence shown here is derived from an EMBL/GenBank/DDBJ whole genome shotgun (WGS) entry which is preliminary data.</text>
</comment>
<dbReference type="Proteomes" id="UP000228593">
    <property type="component" value="Unassembled WGS sequence"/>
</dbReference>
<feature type="transmembrane region" description="Helical" evidence="4">
    <location>
        <begin position="12"/>
        <end position="33"/>
    </location>
</feature>
<dbReference type="Pfam" id="PF12729">
    <property type="entry name" value="4HB_MCP_1"/>
    <property type="match status" value="1"/>
</dbReference>
<keyword evidence="8" id="KW-1185">Reference proteome</keyword>
<dbReference type="PROSITE" id="PS50885">
    <property type="entry name" value="HAMP"/>
    <property type="match status" value="1"/>
</dbReference>
<evidence type="ECO:0000256" key="3">
    <source>
        <dbReference type="PROSITE-ProRule" id="PRU00284"/>
    </source>
</evidence>
<comment type="similarity">
    <text evidence="2">Belongs to the methyl-accepting chemotaxis (MCP) protein family.</text>
</comment>
<dbReference type="GO" id="GO:0004888">
    <property type="term" value="F:transmembrane signaling receptor activity"/>
    <property type="evidence" value="ECO:0007669"/>
    <property type="project" value="InterPro"/>
</dbReference>
<feature type="transmembrane region" description="Helical" evidence="4">
    <location>
        <begin position="187"/>
        <end position="208"/>
    </location>
</feature>
<dbReference type="PANTHER" id="PTHR43531:SF14">
    <property type="entry name" value="METHYL-ACCEPTING CHEMOTAXIS PROTEIN I-RELATED"/>
    <property type="match status" value="1"/>
</dbReference>
<dbReference type="PANTHER" id="PTHR43531">
    <property type="entry name" value="PROTEIN ICFG"/>
    <property type="match status" value="1"/>
</dbReference>
<organism evidence="7 8">
    <name type="scientific">Massilia psychrophila</name>
    <dbReference type="NCBI Taxonomy" id="1603353"/>
    <lineage>
        <taxon>Bacteria</taxon>
        <taxon>Pseudomonadati</taxon>
        <taxon>Pseudomonadota</taxon>
        <taxon>Betaproteobacteria</taxon>
        <taxon>Burkholderiales</taxon>
        <taxon>Oxalobacteraceae</taxon>
        <taxon>Telluria group</taxon>
        <taxon>Massilia</taxon>
    </lineage>
</organism>
<evidence type="ECO:0000313" key="8">
    <source>
        <dbReference type="Proteomes" id="UP000228593"/>
    </source>
</evidence>
<sequence>MLARLRIGPKLLLAPAIVLLLLIVLSCGAYYAMVRQNQSLEVIVQQRAAHLRDTAALVASAHQAHTEMYQLLTWISASFSRARVDALAADIHQRHAAIKQRFASLAGLSAAGSAERRFIAQAASAHATYVKAILDVIELSQADHSTSASAMSKAEREFEVVSARLGQLSRLEQELSEQASNAAAADFHAISILMPLVIALSIVLSLAVTMAVRRALLREITGIGEAAVGLANGNLMVGARKYGNDEIADTSRVLDTSIRNLNATLKGILASARSIDTASREMAIGNADLSSRTEAQASSLLQAACTMEQMTTVISQTASNAQAANRLAENASSVALRGSGTVERLVALMTSIRSSSSKVVDITTLIDSIASQTGVLALNAAVEAAHAGQHGAGFAVAASQVRMLARQTATAARAIRELIAQAVADIDGGSASVLEAGHSMTDLATSVQKVGDIISAISYASAEQASGIFEVSQAIVQMDQMTQKNSALVTDAAAAAERLQRQAAGLARAVAGFNLDEAALLPLAPLRHRASGRKNHLRLASRRA</sequence>
<dbReference type="InterPro" id="IPR051310">
    <property type="entry name" value="MCP_chemotaxis"/>
</dbReference>
<evidence type="ECO:0000259" key="5">
    <source>
        <dbReference type="PROSITE" id="PS50111"/>
    </source>
</evidence>
<protein>
    <submittedName>
        <fullName evidence="7">Methyl-accepting chemotaxis protein</fullName>
    </submittedName>
</protein>
<keyword evidence="1" id="KW-0488">Methylation</keyword>
<keyword evidence="4" id="KW-0472">Membrane</keyword>
<dbReference type="OrthoDB" id="8768161at2"/>
<proteinExistence type="inferred from homology"/>
<dbReference type="SMART" id="SM00283">
    <property type="entry name" value="MA"/>
    <property type="match status" value="1"/>
</dbReference>
<dbReference type="PROSITE" id="PS51257">
    <property type="entry name" value="PROKAR_LIPOPROTEIN"/>
    <property type="match status" value="1"/>
</dbReference>
<dbReference type="Gene3D" id="1.10.287.950">
    <property type="entry name" value="Methyl-accepting chemotaxis protein"/>
    <property type="match status" value="1"/>
</dbReference>
<reference evidence="7 8" key="1">
    <citation type="submission" date="2017-10" db="EMBL/GenBank/DDBJ databases">
        <title>Massilia psychrophilum sp. nov., a novel purple-pigmented bacterium isolated from Tianshan glacier, Xinjiang Municipality, China.</title>
        <authorList>
            <person name="Wang H."/>
        </authorList>
    </citation>
    <scope>NUCLEOTIDE SEQUENCE [LARGE SCALE GENOMIC DNA]</scope>
    <source>
        <strain evidence="7 8">JCM 30813</strain>
    </source>
</reference>
<accession>A0A2G8T0R7</accession>
<evidence type="ECO:0000256" key="4">
    <source>
        <dbReference type="SAM" id="Phobius"/>
    </source>
</evidence>
<dbReference type="InterPro" id="IPR003660">
    <property type="entry name" value="HAMP_dom"/>
</dbReference>
<dbReference type="InterPro" id="IPR004090">
    <property type="entry name" value="Chemotax_Me-accpt_rcpt"/>
</dbReference>
<dbReference type="GO" id="GO:0005886">
    <property type="term" value="C:plasma membrane"/>
    <property type="evidence" value="ECO:0007669"/>
    <property type="project" value="TreeGrafter"/>
</dbReference>
<gene>
    <name evidence="7" type="ORF">CR103_11750</name>
</gene>
<evidence type="ECO:0000259" key="6">
    <source>
        <dbReference type="PROSITE" id="PS50885"/>
    </source>
</evidence>
<dbReference type="PROSITE" id="PS50111">
    <property type="entry name" value="CHEMOTAXIS_TRANSDUC_2"/>
    <property type="match status" value="1"/>
</dbReference>
<dbReference type="SUPFAM" id="SSF58104">
    <property type="entry name" value="Methyl-accepting chemotaxis protein (MCP) signaling domain"/>
    <property type="match status" value="1"/>
</dbReference>